<sequence>MTQSIMEQEALQTASVVEHQIRRNIDVVERLVSHLKHLDPTMVMLIGRGSSDHAGVFAKYLIEVELNIPTFAAAPSVSSVFKQQLRLKGAVAIIISQSGRSPDIISQAEMAKAGGAYCIAIVNDESSPLAELVDAVIPICAGEEQSVAATKSFLGTLSALVHLVSVWSDNRTLYNEFQRLPGALVNAAADSVQLQPDDFASTTSLVVLGRGFGYAIAKEIALKMKEVCCIQAEAFSSAEFSHGPITLVSRGLTVLNCNIMDESYQSHATQVAEVKNRKATVLELNAASKKTHPRLLPLLVLQRFYIDVARISVSLGLNPDSPQGLKKVTETL</sequence>
<reference evidence="3 4" key="2">
    <citation type="submission" date="2020-04" db="EMBL/GenBank/DDBJ databases">
        <title>Complete genome sequence of Alteromonas pelagimontana 5.12T.</title>
        <authorList>
            <person name="Sinha R.K."/>
            <person name="Krishnan K.P."/>
            <person name="Kurian J.P."/>
        </authorList>
    </citation>
    <scope>NUCLEOTIDE SEQUENCE [LARGE SCALE GENOMIC DNA]</scope>
    <source>
        <strain evidence="3 4">5.12</strain>
    </source>
</reference>
<dbReference type="AlphaFoldDB" id="A0A6M4MF43"/>
<dbReference type="Proteomes" id="UP000219285">
    <property type="component" value="Chromosome"/>
</dbReference>
<evidence type="ECO:0000256" key="1">
    <source>
        <dbReference type="ARBA" id="ARBA00022737"/>
    </source>
</evidence>
<proteinExistence type="predicted"/>
<dbReference type="SUPFAM" id="SSF53697">
    <property type="entry name" value="SIS domain"/>
    <property type="match status" value="1"/>
</dbReference>
<dbReference type="PANTHER" id="PTHR10937:SF8">
    <property type="entry name" value="AMINOTRANSFERASE-RELATED"/>
    <property type="match status" value="1"/>
</dbReference>
<dbReference type="CDD" id="cd05008">
    <property type="entry name" value="SIS_GlmS_GlmD_1"/>
    <property type="match status" value="1"/>
</dbReference>
<keyword evidence="4" id="KW-1185">Reference proteome</keyword>
<dbReference type="InterPro" id="IPR035466">
    <property type="entry name" value="GlmS/AgaS_SIS"/>
</dbReference>
<dbReference type="KEGG" id="apel:CA267_013485"/>
<reference evidence="4" key="1">
    <citation type="submission" date="2014-12" db="EMBL/GenBank/DDBJ databases">
        <title>Complete genome sequence of a multi-drug resistant Klebsiella pneumoniae.</title>
        <authorList>
            <person name="Hua X."/>
            <person name="Chen Q."/>
            <person name="Li X."/>
            <person name="Feng Y."/>
            <person name="Ruan Z."/>
            <person name="Yu Y."/>
        </authorList>
    </citation>
    <scope>NUCLEOTIDE SEQUENCE [LARGE SCALE GENOMIC DNA]</scope>
    <source>
        <strain evidence="4">5.12</strain>
    </source>
</reference>
<evidence type="ECO:0000259" key="2">
    <source>
        <dbReference type="PROSITE" id="PS51464"/>
    </source>
</evidence>
<dbReference type="InterPro" id="IPR001347">
    <property type="entry name" value="SIS_dom"/>
</dbReference>
<dbReference type="PANTHER" id="PTHR10937">
    <property type="entry name" value="GLUCOSAMINE--FRUCTOSE-6-PHOSPHATE AMINOTRANSFERASE, ISOMERIZING"/>
    <property type="match status" value="1"/>
</dbReference>
<feature type="domain" description="SIS" evidence="2">
    <location>
        <begin position="188"/>
        <end position="332"/>
    </location>
</feature>
<dbReference type="GO" id="GO:0097367">
    <property type="term" value="F:carbohydrate derivative binding"/>
    <property type="evidence" value="ECO:0007669"/>
    <property type="project" value="InterPro"/>
</dbReference>
<name>A0A6M4MF43_9ALTE</name>
<organism evidence="3 4">
    <name type="scientific">Alteromonas pelagimontana</name>
    <dbReference type="NCBI Taxonomy" id="1858656"/>
    <lineage>
        <taxon>Bacteria</taxon>
        <taxon>Pseudomonadati</taxon>
        <taxon>Pseudomonadota</taxon>
        <taxon>Gammaproteobacteria</taxon>
        <taxon>Alteromonadales</taxon>
        <taxon>Alteromonadaceae</taxon>
        <taxon>Alteromonas/Salinimonas group</taxon>
        <taxon>Alteromonas</taxon>
    </lineage>
</organism>
<evidence type="ECO:0000313" key="4">
    <source>
        <dbReference type="Proteomes" id="UP000219285"/>
    </source>
</evidence>
<dbReference type="InterPro" id="IPR035490">
    <property type="entry name" value="GlmS/FrlB_SIS"/>
</dbReference>
<dbReference type="RefSeq" id="WP_075610730.1">
    <property type="nucleotide sequence ID" value="NZ_CP052766.1"/>
</dbReference>
<dbReference type="Gene3D" id="3.40.50.10490">
    <property type="entry name" value="Glucose-6-phosphate isomerase like protein, domain 1"/>
    <property type="match status" value="2"/>
</dbReference>
<gene>
    <name evidence="3" type="ORF">CA267_013485</name>
</gene>
<keyword evidence="1" id="KW-0677">Repeat</keyword>
<dbReference type="PROSITE" id="PS51464">
    <property type="entry name" value="SIS"/>
    <property type="match status" value="2"/>
</dbReference>
<protein>
    <submittedName>
        <fullName evidence="3">SIS domain-containing protein</fullName>
    </submittedName>
</protein>
<dbReference type="NCBIfam" id="NF046059">
    <property type="entry name" value="NagB_SO3506"/>
    <property type="match status" value="1"/>
</dbReference>
<dbReference type="Pfam" id="PF01380">
    <property type="entry name" value="SIS"/>
    <property type="match status" value="2"/>
</dbReference>
<accession>A0A6M4MF43</accession>
<dbReference type="CDD" id="cd05009">
    <property type="entry name" value="SIS_GlmS_GlmD_2"/>
    <property type="match status" value="1"/>
</dbReference>
<evidence type="ECO:0000313" key="3">
    <source>
        <dbReference type="EMBL" id="QJR81703.1"/>
    </source>
</evidence>
<dbReference type="InterPro" id="IPR046348">
    <property type="entry name" value="SIS_dom_sf"/>
</dbReference>
<feature type="domain" description="SIS" evidence="2">
    <location>
        <begin position="31"/>
        <end position="174"/>
    </location>
</feature>
<dbReference type="EMBL" id="CP052766">
    <property type="protein sequence ID" value="QJR81703.1"/>
    <property type="molecule type" value="Genomic_DNA"/>
</dbReference>
<dbReference type="GO" id="GO:1901135">
    <property type="term" value="P:carbohydrate derivative metabolic process"/>
    <property type="evidence" value="ECO:0007669"/>
    <property type="project" value="InterPro"/>
</dbReference>
<dbReference type="OrthoDB" id="9761808at2"/>